<protein>
    <recommendedName>
        <fullName evidence="2">CN hydrolase domain-containing protein</fullName>
    </recommendedName>
</protein>
<proteinExistence type="predicted"/>
<dbReference type="SUPFAM" id="SSF56317">
    <property type="entry name" value="Carbon-nitrogen hydrolase"/>
    <property type="match status" value="1"/>
</dbReference>
<accession>A0A1E4TI51</accession>
<sequence>MALAAVGQFCATASVEANLSCVKVLIDKAIRANTAVLFLPEASDYIGTPQGSGFVEGLCSYLSEKASSLFVSVGVHEIHNDNNKSKNSLLWITPDGHVANRYTKLHLFDAVGLKESDRTIAGSEVVKPFDSPIGVIGPAICYDMRFPELALRLRRLGAEIITFPSAFTLRTGADHWETLIRARAIDTQCYIMAAALTGRHNEKRESWGHSMIVDPWGTVIAQCPNTSDPCIAIADINLEYLHQIRYRMPLWDQRRTDIFGEI</sequence>
<evidence type="ECO:0000313" key="4">
    <source>
        <dbReference type="Proteomes" id="UP000095023"/>
    </source>
</evidence>
<evidence type="ECO:0000259" key="2">
    <source>
        <dbReference type="PROSITE" id="PS50263"/>
    </source>
</evidence>
<dbReference type="PANTHER" id="PTHR23088:SF27">
    <property type="entry name" value="DEAMINATED GLUTATHIONE AMIDASE"/>
    <property type="match status" value="1"/>
</dbReference>
<dbReference type="Pfam" id="PF00795">
    <property type="entry name" value="CN_hydrolase"/>
    <property type="match status" value="1"/>
</dbReference>
<dbReference type="InterPro" id="IPR001110">
    <property type="entry name" value="UPF0012_CS"/>
</dbReference>
<organism evidence="3 4">
    <name type="scientific">Tortispora caseinolytica NRRL Y-17796</name>
    <dbReference type="NCBI Taxonomy" id="767744"/>
    <lineage>
        <taxon>Eukaryota</taxon>
        <taxon>Fungi</taxon>
        <taxon>Dikarya</taxon>
        <taxon>Ascomycota</taxon>
        <taxon>Saccharomycotina</taxon>
        <taxon>Trigonopsidomycetes</taxon>
        <taxon>Trigonopsidales</taxon>
        <taxon>Trigonopsidaceae</taxon>
        <taxon>Tortispora</taxon>
    </lineage>
</organism>
<dbReference type="OrthoDB" id="10250282at2759"/>
<evidence type="ECO:0000313" key="3">
    <source>
        <dbReference type="EMBL" id="ODV91409.1"/>
    </source>
</evidence>
<reference evidence="4" key="1">
    <citation type="submission" date="2016-02" db="EMBL/GenBank/DDBJ databases">
        <title>Comparative genomics of biotechnologically important yeasts.</title>
        <authorList>
            <consortium name="DOE Joint Genome Institute"/>
            <person name="Riley R."/>
            <person name="Haridas S."/>
            <person name="Wolfe K.H."/>
            <person name="Lopes M.R."/>
            <person name="Hittinger C.T."/>
            <person name="Goker M."/>
            <person name="Salamov A."/>
            <person name="Wisecaver J."/>
            <person name="Long T.M."/>
            <person name="Aerts A.L."/>
            <person name="Barry K."/>
            <person name="Choi C."/>
            <person name="Clum A."/>
            <person name="Coughlan A.Y."/>
            <person name="Deshpande S."/>
            <person name="Douglass A.P."/>
            <person name="Hanson S.J."/>
            <person name="Klenk H.-P."/>
            <person name="Labutti K."/>
            <person name="Lapidus A."/>
            <person name="Lindquist E."/>
            <person name="Lipzen A."/>
            <person name="Meier-Kolthoff J.P."/>
            <person name="Ohm R.A."/>
            <person name="Otillar R.P."/>
            <person name="Pangilinan J."/>
            <person name="Peng Y."/>
            <person name="Rokas A."/>
            <person name="Rosa C.A."/>
            <person name="Scheuner C."/>
            <person name="Sibirny A.A."/>
            <person name="Slot J.C."/>
            <person name="Stielow J.B."/>
            <person name="Sun H."/>
            <person name="Kurtzman C.P."/>
            <person name="Blackwell M."/>
            <person name="Jeffries T.W."/>
            <person name="Grigoriev I.V."/>
        </authorList>
    </citation>
    <scope>NUCLEOTIDE SEQUENCE [LARGE SCALE GENOMIC DNA]</scope>
    <source>
        <strain evidence="4">NRRL Y-17796</strain>
    </source>
</reference>
<dbReference type="Gene3D" id="3.60.110.10">
    <property type="entry name" value="Carbon-nitrogen hydrolase"/>
    <property type="match status" value="1"/>
</dbReference>
<dbReference type="AlphaFoldDB" id="A0A1E4TI51"/>
<dbReference type="EMBL" id="KV453842">
    <property type="protein sequence ID" value="ODV91409.1"/>
    <property type="molecule type" value="Genomic_DNA"/>
</dbReference>
<dbReference type="GO" id="GO:0043605">
    <property type="term" value="P:amide catabolic process"/>
    <property type="evidence" value="ECO:0007669"/>
    <property type="project" value="EnsemblFungi"/>
</dbReference>
<dbReference type="InterPro" id="IPR003010">
    <property type="entry name" value="C-N_Hydrolase"/>
</dbReference>
<dbReference type="PROSITE" id="PS50263">
    <property type="entry name" value="CN_HYDROLASE"/>
    <property type="match status" value="1"/>
</dbReference>
<dbReference type="InterPro" id="IPR036526">
    <property type="entry name" value="C-N_Hydrolase_sf"/>
</dbReference>
<keyword evidence="4" id="KW-1185">Reference proteome</keyword>
<gene>
    <name evidence="3" type="ORF">CANCADRAFT_32063</name>
</gene>
<dbReference type="PROSITE" id="PS01227">
    <property type="entry name" value="UPF0012"/>
    <property type="match status" value="1"/>
</dbReference>
<dbReference type="GO" id="GO:0110050">
    <property type="term" value="F:deaminated glutathione amidase activity"/>
    <property type="evidence" value="ECO:0007669"/>
    <property type="project" value="EnsemblFungi"/>
</dbReference>
<keyword evidence="1" id="KW-0378">Hydrolase</keyword>
<dbReference type="Proteomes" id="UP000095023">
    <property type="component" value="Unassembled WGS sequence"/>
</dbReference>
<dbReference type="CDD" id="cd07572">
    <property type="entry name" value="nit"/>
    <property type="match status" value="1"/>
</dbReference>
<evidence type="ECO:0000256" key="1">
    <source>
        <dbReference type="ARBA" id="ARBA00022801"/>
    </source>
</evidence>
<dbReference type="InterPro" id="IPR045254">
    <property type="entry name" value="Nit1/2_C-N_Hydrolase"/>
</dbReference>
<feature type="domain" description="CN hydrolase" evidence="2">
    <location>
        <begin position="2"/>
        <end position="238"/>
    </location>
</feature>
<name>A0A1E4TI51_9ASCO</name>
<dbReference type="PANTHER" id="PTHR23088">
    <property type="entry name" value="NITRILASE-RELATED"/>
    <property type="match status" value="1"/>
</dbReference>